<dbReference type="InterPro" id="IPR001810">
    <property type="entry name" value="F-box_dom"/>
</dbReference>
<proteinExistence type="predicted"/>
<keyword evidence="3" id="KW-1185">Reference proteome</keyword>
<dbReference type="SUPFAM" id="SSF52058">
    <property type="entry name" value="L domain-like"/>
    <property type="match status" value="1"/>
</dbReference>
<dbReference type="Pfam" id="PF12937">
    <property type="entry name" value="F-box-like"/>
    <property type="match status" value="1"/>
</dbReference>
<dbReference type="PROSITE" id="PS50181">
    <property type="entry name" value="FBOX"/>
    <property type="match status" value="1"/>
</dbReference>
<gene>
    <name evidence="2" type="ORF">NUU61_006053</name>
</gene>
<dbReference type="RefSeq" id="XP_056509381.1">
    <property type="nucleotide sequence ID" value="XM_056656581.1"/>
</dbReference>
<dbReference type="AlphaFoldDB" id="A0A9W9K2Z5"/>
<reference evidence="2" key="1">
    <citation type="submission" date="2022-11" db="EMBL/GenBank/DDBJ databases">
        <authorList>
            <person name="Petersen C."/>
        </authorList>
    </citation>
    <scope>NUCLEOTIDE SEQUENCE</scope>
    <source>
        <strain evidence="2">IBT 34128</strain>
    </source>
</reference>
<dbReference type="Proteomes" id="UP001141434">
    <property type="component" value="Unassembled WGS sequence"/>
</dbReference>
<evidence type="ECO:0000313" key="2">
    <source>
        <dbReference type="EMBL" id="KAJ5091183.1"/>
    </source>
</evidence>
<feature type="domain" description="F-box" evidence="1">
    <location>
        <begin position="5"/>
        <end position="52"/>
    </location>
</feature>
<dbReference type="EMBL" id="JAPMSZ010000009">
    <property type="protein sequence ID" value="KAJ5091183.1"/>
    <property type="molecule type" value="Genomic_DNA"/>
</dbReference>
<evidence type="ECO:0000259" key="1">
    <source>
        <dbReference type="PROSITE" id="PS50181"/>
    </source>
</evidence>
<accession>A0A9W9K2Z5</accession>
<dbReference type="CDD" id="cd09917">
    <property type="entry name" value="F-box_SF"/>
    <property type="match status" value="1"/>
</dbReference>
<organism evidence="2 3">
    <name type="scientific">Penicillium alfredii</name>
    <dbReference type="NCBI Taxonomy" id="1506179"/>
    <lineage>
        <taxon>Eukaryota</taxon>
        <taxon>Fungi</taxon>
        <taxon>Dikarya</taxon>
        <taxon>Ascomycota</taxon>
        <taxon>Pezizomycotina</taxon>
        <taxon>Eurotiomycetes</taxon>
        <taxon>Eurotiomycetidae</taxon>
        <taxon>Eurotiales</taxon>
        <taxon>Aspergillaceae</taxon>
        <taxon>Penicillium</taxon>
    </lineage>
</organism>
<dbReference type="SUPFAM" id="SSF81383">
    <property type="entry name" value="F-box domain"/>
    <property type="match status" value="1"/>
</dbReference>
<dbReference type="InterPro" id="IPR036047">
    <property type="entry name" value="F-box-like_dom_sf"/>
</dbReference>
<reference evidence="2" key="2">
    <citation type="journal article" date="2023" name="IMA Fungus">
        <title>Comparative genomic study of the Penicillium genus elucidates a diverse pangenome and 15 lateral gene transfer events.</title>
        <authorList>
            <person name="Petersen C."/>
            <person name="Sorensen T."/>
            <person name="Nielsen M.R."/>
            <person name="Sondergaard T.E."/>
            <person name="Sorensen J.L."/>
            <person name="Fitzpatrick D.A."/>
            <person name="Frisvad J.C."/>
            <person name="Nielsen K.L."/>
        </authorList>
    </citation>
    <scope>NUCLEOTIDE SEQUENCE</scope>
    <source>
        <strain evidence="2">IBT 34128</strain>
    </source>
</reference>
<sequence>MESFTSHLLELPPEILEAVLLALPPSSSRLAAVSCVCRRLHFVSIPLLYRSVALRSPEHGKQFCWTVRHGADVIPHVRELQIHYHETDDESDDCPEDLYPVFTQLVNLESLVVRSDWFDPKTASRTSLISGPQEVLPNLRCCNLGYDYYCDGFWALDPYQALFYHSGLRKFAITGAKVQARWQYLPTQKAAPRSTQLEELQFLNCDIPSFELQEMLQYPRALKHFTLKGETPIQGSHGPRIGEPDRMNYINALHPHSSSLETLDLDLYREWEWPVKLHGFTALKQLTITPRMLIGDDPEGRPRAAAVPRWEDVLPSGLEKLVFRNDEPELPLLGIYETVRDGFLPHLRLFTCEVPSNRTDDSMVRAYECTDGIPSAQAFARLGVQFSLVQVPDSTEMPENKAYPCQCWIYRHRPDDKYAW</sequence>
<evidence type="ECO:0000313" key="3">
    <source>
        <dbReference type="Proteomes" id="UP001141434"/>
    </source>
</evidence>
<protein>
    <recommendedName>
        <fullName evidence="1">F-box domain-containing protein</fullName>
    </recommendedName>
</protein>
<comment type="caution">
    <text evidence="2">The sequence shown here is derived from an EMBL/GenBank/DDBJ whole genome shotgun (WGS) entry which is preliminary data.</text>
</comment>
<name>A0A9W9K2Z5_9EURO</name>
<dbReference type="GeneID" id="81395750"/>
<dbReference type="OrthoDB" id="2522477at2759"/>